<evidence type="ECO:0000313" key="2">
    <source>
        <dbReference type="Proteomes" id="UP001631957"/>
    </source>
</evidence>
<dbReference type="Proteomes" id="UP001631957">
    <property type="component" value="Unassembled WGS sequence"/>
</dbReference>
<dbReference type="RefSeq" id="WP_133258228.1">
    <property type="nucleotide sequence ID" value="NZ_JBJVNI010000016.1"/>
</dbReference>
<proteinExistence type="predicted"/>
<reference evidence="1 2" key="1">
    <citation type="submission" date="2024-12" db="EMBL/GenBank/DDBJ databases">
        <title>Forecasting of Potato common scab and diversities of Pathogenic streptomyces spp. in china.</title>
        <authorList>
            <person name="Handique U."/>
            <person name="Wu J."/>
        </authorList>
    </citation>
    <scope>NUCLEOTIDE SEQUENCE [LARGE SCALE GENOMIC DNA]</scope>
    <source>
        <strain evidence="1 2">ZRIMU1530</strain>
    </source>
</reference>
<gene>
    <name evidence="1" type="ORF">ACKI18_29205</name>
</gene>
<comment type="caution">
    <text evidence="1">The sequence shown here is derived from an EMBL/GenBank/DDBJ whole genome shotgun (WGS) entry which is preliminary data.</text>
</comment>
<protein>
    <recommendedName>
        <fullName evidence="3">NTP pyrophosphohydrolase MazG putative catalytic core domain-containing protein</fullName>
    </recommendedName>
</protein>
<organism evidence="1 2">
    <name type="scientific">Streptomyces niveiscabiei</name>
    <dbReference type="NCBI Taxonomy" id="164115"/>
    <lineage>
        <taxon>Bacteria</taxon>
        <taxon>Bacillati</taxon>
        <taxon>Actinomycetota</taxon>
        <taxon>Actinomycetes</taxon>
        <taxon>Kitasatosporales</taxon>
        <taxon>Streptomycetaceae</taxon>
        <taxon>Streptomyces</taxon>
    </lineage>
</organism>
<evidence type="ECO:0000313" key="1">
    <source>
        <dbReference type="EMBL" id="MFM9612769.1"/>
    </source>
</evidence>
<sequence length="107" mass="12211">MPGELGPFQDIWNAWLEVENEMERKPISHFERAAQIQFDELRGHLEAGDDQAAAREMVDVISIALNALRKLGYSPAEIAEIARDRAETRMSGQARQILAKYEQIHHI</sequence>
<keyword evidence="2" id="KW-1185">Reference proteome</keyword>
<accession>A0ABW9HZT5</accession>
<dbReference type="EMBL" id="JBJVNI010000016">
    <property type="protein sequence ID" value="MFM9612769.1"/>
    <property type="molecule type" value="Genomic_DNA"/>
</dbReference>
<evidence type="ECO:0008006" key="3">
    <source>
        <dbReference type="Google" id="ProtNLM"/>
    </source>
</evidence>
<name>A0ABW9HZT5_9ACTN</name>